<name>A0A037ZJR6_9RHOB</name>
<dbReference type="CDD" id="cd03194">
    <property type="entry name" value="GST_C_3"/>
    <property type="match status" value="1"/>
</dbReference>
<keyword evidence="3" id="KW-1185">Reference proteome</keyword>
<organism evidence="2 3">
    <name type="scientific">Actibacterium mucosum KCTC 23349</name>
    <dbReference type="NCBI Taxonomy" id="1454373"/>
    <lineage>
        <taxon>Bacteria</taxon>
        <taxon>Pseudomonadati</taxon>
        <taxon>Pseudomonadota</taxon>
        <taxon>Alphaproteobacteria</taxon>
        <taxon>Rhodobacterales</taxon>
        <taxon>Roseobacteraceae</taxon>
        <taxon>Actibacterium</taxon>
    </lineage>
</organism>
<comment type="caution">
    <text evidence="2">The sequence shown here is derived from an EMBL/GenBank/DDBJ whole genome shotgun (WGS) entry which is preliminary data.</text>
</comment>
<dbReference type="Gene3D" id="1.20.1050.10">
    <property type="match status" value="1"/>
</dbReference>
<feature type="domain" description="GST N-terminal" evidence="1">
    <location>
        <begin position="12"/>
        <end position="78"/>
    </location>
</feature>
<dbReference type="InterPro" id="IPR004045">
    <property type="entry name" value="Glutathione_S-Trfase_N"/>
</dbReference>
<dbReference type="RefSeq" id="WP_035260259.1">
    <property type="nucleotide sequence ID" value="NZ_JFKE01000005.1"/>
</dbReference>
<dbReference type="GO" id="GO:0016740">
    <property type="term" value="F:transferase activity"/>
    <property type="evidence" value="ECO:0007669"/>
    <property type="project" value="UniProtKB-KW"/>
</dbReference>
<dbReference type="InterPro" id="IPR036249">
    <property type="entry name" value="Thioredoxin-like_sf"/>
</dbReference>
<dbReference type="Gene3D" id="3.40.30.10">
    <property type="entry name" value="Glutaredoxin"/>
    <property type="match status" value="1"/>
</dbReference>
<protein>
    <submittedName>
        <fullName evidence="2">Glutathione S-transferase</fullName>
    </submittedName>
</protein>
<evidence type="ECO:0000259" key="1">
    <source>
        <dbReference type="Pfam" id="PF13409"/>
    </source>
</evidence>
<evidence type="ECO:0000313" key="2">
    <source>
        <dbReference type="EMBL" id="KAJ55071.1"/>
    </source>
</evidence>
<accession>A0A037ZJR6</accession>
<reference evidence="2 3" key="1">
    <citation type="submission" date="2014-03" db="EMBL/GenBank/DDBJ databases">
        <title>Draft Genome Sequence of Actibacterium mucosum KCTC 23349, a Marine Alphaproteobacterium with Complex Ionic Requirements Isolated from Mediterranean Seawater at Malvarrosa Beach, Valencia, Spain.</title>
        <authorList>
            <person name="Arahal D.R."/>
            <person name="Shao Z."/>
            <person name="Lai Q."/>
            <person name="Pujalte M.J."/>
        </authorList>
    </citation>
    <scope>NUCLEOTIDE SEQUENCE [LARGE SCALE GENOMIC DNA]</scope>
    <source>
        <strain evidence="2 3">KCTC 23349</strain>
    </source>
</reference>
<dbReference type="AlphaFoldDB" id="A0A037ZJR6"/>
<dbReference type="Pfam" id="PF13409">
    <property type="entry name" value="GST_N_2"/>
    <property type="match status" value="1"/>
</dbReference>
<dbReference type="Proteomes" id="UP000026249">
    <property type="component" value="Unassembled WGS sequence"/>
</dbReference>
<dbReference type="InterPro" id="IPR036282">
    <property type="entry name" value="Glutathione-S-Trfase_C_sf"/>
</dbReference>
<dbReference type="EMBL" id="JFKE01000005">
    <property type="protein sequence ID" value="KAJ55071.1"/>
    <property type="molecule type" value="Genomic_DNA"/>
</dbReference>
<dbReference type="SUPFAM" id="SSF52833">
    <property type="entry name" value="Thioredoxin-like"/>
    <property type="match status" value="1"/>
</dbReference>
<evidence type="ECO:0000313" key="3">
    <source>
        <dbReference type="Proteomes" id="UP000026249"/>
    </source>
</evidence>
<dbReference type="OrthoDB" id="9799538at2"/>
<proteinExistence type="predicted"/>
<dbReference type="STRING" id="1454373.ACMU_15050"/>
<gene>
    <name evidence="2" type="ORF">ACMU_15050</name>
</gene>
<sequence>MTYDLFIGDRTFSSWSLRGWLLFEKFDIPFKTTMVGLYSGTMAQDLAPYAPARLVPTIQTPQGDPLQDTLAIAETLAEHHPEAGIWPADPSARVLARWVAAEMHSGFGALRSECPMNLGTGYNDFAVSDGVKADLERIETLWATARAKFGGTSPWLFGKYSAADAFYAPVAARIAGYGLPVSDAAQAYVAAHLSDPAFRRWRAMGLTKSYDFEPYPMDAEKAPWPGPAPLPAQAVDSGKNAENTLCPYSKKEMTHFLQVDGRVFGFCNAFCRDKTVNDPLAWSAFAEIYQS</sequence>
<keyword evidence="2" id="KW-0808">Transferase</keyword>
<dbReference type="SUPFAM" id="SSF47616">
    <property type="entry name" value="GST C-terminal domain-like"/>
    <property type="match status" value="1"/>
</dbReference>